<feature type="domain" description="Arginine vasopressin-induced protein 1/transcriptional and immune response regulator" evidence="1">
    <location>
        <begin position="23"/>
        <end position="94"/>
    </location>
</feature>
<organism evidence="2 3">
    <name type="scientific">Eptatretus burgeri</name>
    <name type="common">Inshore hagfish</name>
    <dbReference type="NCBI Taxonomy" id="7764"/>
    <lineage>
        <taxon>Eukaryota</taxon>
        <taxon>Metazoa</taxon>
        <taxon>Chordata</taxon>
        <taxon>Craniata</taxon>
        <taxon>Vertebrata</taxon>
        <taxon>Cyclostomata</taxon>
        <taxon>Myxini</taxon>
        <taxon>Myxiniformes</taxon>
        <taxon>Myxinidae</taxon>
        <taxon>Eptatretinae</taxon>
        <taxon>Eptatretus</taxon>
    </lineage>
</organism>
<evidence type="ECO:0000313" key="2">
    <source>
        <dbReference type="Ensembl" id="ENSEBUP00000025264.1"/>
    </source>
</evidence>
<sequence length="115" mass="12903">MHILEQNNQPPHEIINLSSTFQSRPDCPVVTSTYRASTRTRRDACGNIFAGVREGAVRNIFLNAGDKQAEERAHLVSGAWENGDELGRAVHALKERKDSGLRKLLRLTKRALRIV</sequence>
<evidence type="ECO:0000259" key="1">
    <source>
        <dbReference type="Pfam" id="PF15063"/>
    </source>
</evidence>
<proteinExistence type="predicted"/>
<reference evidence="2" key="1">
    <citation type="submission" date="2025-08" db="UniProtKB">
        <authorList>
            <consortium name="Ensembl"/>
        </authorList>
    </citation>
    <scope>IDENTIFICATION</scope>
</reference>
<dbReference type="GO" id="GO:0045746">
    <property type="term" value="P:negative regulation of Notch signaling pathway"/>
    <property type="evidence" value="ECO:0007669"/>
    <property type="project" value="TreeGrafter"/>
</dbReference>
<dbReference type="GO" id="GO:0005112">
    <property type="term" value="F:Notch binding"/>
    <property type="evidence" value="ECO:0007669"/>
    <property type="project" value="TreeGrafter"/>
</dbReference>
<accession>A0A8C4R571</accession>
<dbReference type="PANTHER" id="PTHR32358:SF1">
    <property type="entry name" value="TRANSCRIPTIONAL AND IMMUNE RESPONSE REGULATOR"/>
    <property type="match status" value="1"/>
</dbReference>
<dbReference type="Proteomes" id="UP000694388">
    <property type="component" value="Unplaced"/>
</dbReference>
<dbReference type="Ensembl" id="ENSEBUT00000025840.1">
    <property type="protein sequence ID" value="ENSEBUP00000025264.1"/>
    <property type="gene ID" value="ENSEBUG00000015589.1"/>
</dbReference>
<dbReference type="PANTHER" id="PTHR32358">
    <property type="entry name" value="TRANSCRIPTIONAL AND IMMUNE RESPONSE REGULATOR"/>
    <property type="match status" value="1"/>
</dbReference>
<evidence type="ECO:0000313" key="3">
    <source>
        <dbReference type="Proteomes" id="UP000694388"/>
    </source>
</evidence>
<dbReference type="Pfam" id="PF15063">
    <property type="entry name" value="TC1"/>
    <property type="match status" value="1"/>
</dbReference>
<dbReference type="GO" id="GO:0002264">
    <property type="term" value="P:endothelial cell activation involved in immune response"/>
    <property type="evidence" value="ECO:0007669"/>
    <property type="project" value="TreeGrafter"/>
</dbReference>
<protein>
    <recommendedName>
        <fullName evidence="1">Arginine vasopressin-induced protein 1/transcriptional and immune response regulator domain-containing protein</fullName>
    </recommendedName>
</protein>
<dbReference type="GO" id="GO:0005829">
    <property type="term" value="C:cytosol"/>
    <property type="evidence" value="ECO:0007669"/>
    <property type="project" value="TreeGrafter"/>
</dbReference>
<dbReference type="GO" id="GO:0005634">
    <property type="term" value="C:nucleus"/>
    <property type="evidence" value="ECO:0007669"/>
    <property type="project" value="TreeGrafter"/>
</dbReference>
<dbReference type="InterPro" id="IPR020282">
    <property type="entry name" value="Avpi1/C8orf4_dom"/>
</dbReference>
<dbReference type="InterPro" id="IPR039580">
    <property type="entry name" value="Tcim"/>
</dbReference>
<name>A0A8C4R571_EPTBU</name>
<reference evidence="2" key="2">
    <citation type="submission" date="2025-09" db="UniProtKB">
        <authorList>
            <consortium name="Ensembl"/>
        </authorList>
    </citation>
    <scope>IDENTIFICATION</scope>
</reference>
<keyword evidence="3" id="KW-1185">Reference proteome</keyword>
<dbReference type="AlphaFoldDB" id="A0A8C4R571"/>